<dbReference type="InterPro" id="IPR050783">
    <property type="entry name" value="Oxylipin_biosynth_metab"/>
</dbReference>
<evidence type="ECO:0000256" key="1">
    <source>
        <dbReference type="ARBA" id="ARBA00001913"/>
    </source>
</evidence>
<keyword evidence="3 14" id="KW-0575">Peroxidase</keyword>
<dbReference type="PROSITE" id="PS50292">
    <property type="entry name" value="PEROXIDASE_3"/>
    <property type="match status" value="1"/>
</dbReference>
<evidence type="ECO:0000256" key="8">
    <source>
        <dbReference type="ARBA" id="ARBA00022832"/>
    </source>
</evidence>
<dbReference type="InterPro" id="IPR034815">
    <property type="entry name" value="A_dioxygenase"/>
</dbReference>
<dbReference type="CDD" id="cd09818">
    <property type="entry name" value="PIOX_like"/>
    <property type="match status" value="1"/>
</dbReference>
<dbReference type="RefSeq" id="WP_355399740.1">
    <property type="nucleotide sequence ID" value="NZ_JBEXPZ010000036.1"/>
</dbReference>
<dbReference type="SUPFAM" id="SSF48113">
    <property type="entry name" value="Heme-dependent peroxidases"/>
    <property type="match status" value="1"/>
</dbReference>
<comment type="cofactor">
    <cofactor evidence="1">
        <name>Ca(2+)</name>
        <dbReference type="ChEBI" id="CHEBI:29108"/>
    </cofactor>
</comment>
<keyword evidence="8" id="KW-0276">Fatty acid metabolism</keyword>
<dbReference type="InterPro" id="IPR020835">
    <property type="entry name" value="Catalase_sf"/>
</dbReference>
<keyword evidence="6" id="KW-0925">Oxylipin biosynthesis</keyword>
<dbReference type="InterPro" id="IPR010255">
    <property type="entry name" value="Haem_peroxidase_sf"/>
</dbReference>
<evidence type="ECO:0000256" key="6">
    <source>
        <dbReference type="ARBA" id="ARBA00022767"/>
    </source>
</evidence>
<evidence type="ECO:0000256" key="3">
    <source>
        <dbReference type="ARBA" id="ARBA00022559"/>
    </source>
</evidence>
<dbReference type="InterPro" id="IPR037120">
    <property type="entry name" value="Haem_peroxidase_sf_animal"/>
</dbReference>
<dbReference type="EMBL" id="JBEXPZ010000036">
    <property type="protein sequence ID" value="MET9848084.1"/>
    <property type="molecule type" value="Genomic_DNA"/>
</dbReference>
<keyword evidence="7" id="KW-0611">Plant defense</keyword>
<evidence type="ECO:0000313" key="15">
    <source>
        <dbReference type="Proteomes" id="UP001550210"/>
    </source>
</evidence>
<evidence type="ECO:0000256" key="11">
    <source>
        <dbReference type="ARBA" id="ARBA00023004"/>
    </source>
</evidence>
<evidence type="ECO:0000256" key="10">
    <source>
        <dbReference type="ARBA" id="ARBA00023002"/>
    </source>
</evidence>
<dbReference type="PRINTS" id="PR00457">
    <property type="entry name" value="ANPEROXIDASE"/>
</dbReference>
<keyword evidence="4" id="KW-0349">Heme</keyword>
<organism evidence="14 15">
    <name type="scientific">Streptomyces ossamyceticus</name>
    <dbReference type="NCBI Taxonomy" id="249581"/>
    <lineage>
        <taxon>Bacteria</taxon>
        <taxon>Bacillati</taxon>
        <taxon>Actinomycetota</taxon>
        <taxon>Actinomycetes</taxon>
        <taxon>Kitasatosporales</taxon>
        <taxon>Streptomycetaceae</taxon>
        <taxon>Streptomyces</taxon>
    </lineage>
</organism>
<keyword evidence="2" id="KW-0444">Lipid biosynthesis</keyword>
<evidence type="ECO:0000256" key="9">
    <source>
        <dbReference type="ARBA" id="ARBA00022964"/>
    </source>
</evidence>
<proteinExistence type="predicted"/>
<comment type="caution">
    <text evidence="14">The sequence shown here is derived from an EMBL/GenBank/DDBJ whole genome shotgun (WGS) entry which is preliminary data.</text>
</comment>
<keyword evidence="9" id="KW-0223">Dioxygenase</keyword>
<evidence type="ECO:0000256" key="5">
    <source>
        <dbReference type="ARBA" id="ARBA00022723"/>
    </source>
</evidence>
<evidence type="ECO:0000256" key="4">
    <source>
        <dbReference type="ARBA" id="ARBA00022617"/>
    </source>
</evidence>
<name>A0ABV2V2M9_9ACTN</name>
<dbReference type="SUPFAM" id="SSF56634">
    <property type="entry name" value="Heme-dependent catalase-like"/>
    <property type="match status" value="1"/>
</dbReference>
<evidence type="ECO:0000313" key="14">
    <source>
        <dbReference type="EMBL" id="MET9848084.1"/>
    </source>
</evidence>
<dbReference type="PANTHER" id="PTHR11903">
    <property type="entry name" value="PROSTAGLANDIN G/H SYNTHASE"/>
    <property type="match status" value="1"/>
</dbReference>
<keyword evidence="15" id="KW-1185">Reference proteome</keyword>
<sequence length="962" mass="107557">MTETGQHEQRYERYERYEGGSPEAERLVFERLARELMEVQVRNRRAGGGGIARAFHAKAPVAVENARLRFHDDLPAALRVGFARPGAEYPAVVRLSNASGIRQGDGSPDLRGAAIRVRVSDDESHDLLATSFPVSHAANAREFVAFAKAMAGARSPLQKAFGLLVKLPLAVGFAAAGRMRRNVREATRRSVNSLANETYWSRGAMLWGDAGPVRYLLRPAPGTPVAPAPDRRDPDFLHREFARRLGQADVAFDLCVQRYVDERRTPVEDASVEWKDAVAPAVPIARLTIPSQELDGAEARAAAGRVEDLTFNPWYTTDEFRPLGNINRARKAAYRASGAHRLGLRFVTAEPLRNRLLGRPVEAAIGLLNRYVPWHRLPVSLSLLNLVFLRKVLRRLNLIDTEPGEAPPKAQPVPEPIPERLRTERSYDGTYNDLSEPRMGAVGAAFGRNLAPDHRPDLFDVPNPVTVSRQLLHRESFVPATSLNVLAAAWIQFQVHDWVNHRRHKPGDRSVEVPLPPGHGGWHNTPTGPAENVMRFAENEGIERPGQPPILFANSASHWWDGSEVYGADERTARFLREADGRAELRLEEGHLPMNGNGIPLTGFNESWWMGLSAMHTLFAREHNAVCAALRAEYPTMSEERIYHTARLVVSALIAKIHTVEWTPAILATEAIDVALHTNWSGPPKNWLNQLGLWLFEAHSLTGIPKTLPDHHTAPYSLTEDFVTVYRMHPLIPDDYELREHQFGRRLETVGFLDIQGGAAETRIRKTGLANSLYSFGIAHPGAITLHNFPRSLQRFERDGEIIDLSVVDLVRTRRRGVPRYNDFRAGLHKPRIRSFEELTKNAETLARLKDVYRDVDEIDTVVGLFAENPPEGFGFSDTAFRIFILMASRRLQSDRFLTVDYRPEVYTPLGIDWVEKGGMNSVVLRHCPELAPLLPRGASAFAPWRTVRPTDNGTTSDGGSP</sequence>
<keyword evidence="12" id="KW-0443">Lipid metabolism</keyword>
<dbReference type="PANTHER" id="PTHR11903:SF11">
    <property type="entry name" value="ALPHA-DIOXYGENASE 1"/>
    <property type="match status" value="1"/>
</dbReference>
<protein>
    <submittedName>
        <fullName evidence="14">Peroxidase family protein</fullName>
    </submittedName>
</protein>
<dbReference type="InterPro" id="IPR019791">
    <property type="entry name" value="Haem_peroxidase_animal"/>
</dbReference>
<accession>A0ABV2V2M9</accession>
<evidence type="ECO:0000256" key="12">
    <source>
        <dbReference type="ARBA" id="ARBA00023098"/>
    </source>
</evidence>
<keyword evidence="11" id="KW-0408">Iron</keyword>
<keyword evidence="10" id="KW-0560">Oxidoreductase</keyword>
<dbReference type="Proteomes" id="UP001550210">
    <property type="component" value="Unassembled WGS sequence"/>
</dbReference>
<evidence type="ECO:0000256" key="2">
    <source>
        <dbReference type="ARBA" id="ARBA00022516"/>
    </source>
</evidence>
<evidence type="ECO:0000256" key="13">
    <source>
        <dbReference type="ARBA" id="ARBA00023160"/>
    </source>
</evidence>
<dbReference type="Gene3D" id="2.40.180.10">
    <property type="entry name" value="Catalase core domain"/>
    <property type="match status" value="1"/>
</dbReference>
<gene>
    <name evidence="14" type="ORF">ABZZ21_26785</name>
</gene>
<evidence type="ECO:0000256" key="7">
    <source>
        <dbReference type="ARBA" id="ARBA00022821"/>
    </source>
</evidence>
<reference evidence="14 15" key="1">
    <citation type="submission" date="2024-06" db="EMBL/GenBank/DDBJ databases">
        <title>The Natural Products Discovery Center: Release of the First 8490 Sequenced Strains for Exploring Actinobacteria Biosynthetic Diversity.</title>
        <authorList>
            <person name="Kalkreuter E."/>
            <person name="Kautsar S.A."/>
            <person name="Yang D."/>
            <person name="Bader C.D."/>
            <person name="Teijaro C.N."/>
            <person name="Fluegel L."/>
            <person name="Davis C.M."/>
            <person name="Simpson J.R."/>
            <person name="Lauterbach L."/>
            <person name="Steele A.D."/>
            <person name="Gui C."/>
            <person name="Meng S."/>
            <person name="Li G."/>
            <person name="Viehrig K."/>
            <person name="Ye F."/>
            <person name="Su P."/>
            <person name="Kiefer A.F."/>
            <person name="Nichols A."/>
            <person name="Cepeda A.J."/>
            <person name="Yan W."/>
            <person name="Fan B."/>
            <person name="Jiang Y."/>
            <person name="Adhikari A."/>
            <person name="Zheng C.-J."/>
            <person name="Schuster L."/>
            <person name="Cowan T.M."/>
            <person name="Smanski M.J."/>
            <person name="Chevrette M.G."/>
            <person name="De Carvalho L.P.S."/>
            <person name="Shen B."/>
        </authorList>
    </citation>
    <scope>NUCLEOTIDE SEQUENCE [LARGE SCALE GENOMIC DNA]</scope>
    <source>
        <strain evidence="14 15">NPDC006434</strain>
    </source>
</reference>
<keyword evidence="5" id="KW-0479">Metal-binding</keyword>
<dbReference type="GO" id="GO:0004601">
    <property type="term" value="F:peroxidase activity"/>
    <property type="evidence" value="ECO:0007669"/>
    <property type="project" value="UniProtKB-KW"/>
</dbReference>
<keyword evidence="13" id="KW-0275">Fatty acid biosynthesis</keyword>
<dbReference type="Pfam" id="PF03098">
    <property type="entry name" value="An_peroxidase"/>
    <property type="match status" value="1"/>
</dbReference>
<dbReference type="Gene3D" id="1.10.640.10">
    <property type="entry name" value="Haem peroxidase domain superfamily, animal type"/>
    <property type="match status" value="1"/>
</dbReference>